<dbReference type="InterPro" id="IPR019821">
    <property type="entry name" value="Kinesin_motor_CS"/>
</dbReference>
<dbReference type="PANTHER" id="PTHR47972:SF45">
    <property type="entry name" value="PROTEIN CLARET SEGREGATIONAL"/>
    <property type="match status" value="1"/>
</dbReference>
<dbReference type="CDD" id="cd01366">
    <property type="entry name" value="KISc_C_terminal"/>
    <property type="match status" value="1"/>
</dbReference>
<dbReference type="Proteomes" id="UP000320475">
    <property type="component" value="Unassembled WGS sequence"/>
</dbReference>
<evidence type="ECO:0000313" key="16">
    <source>
        <dbReference type="Proteomes" id="UP000320475"/>
    </source>
</evidence>
<dbReference type="Pfam" id="PF00225">
    <property type="entry name" value="Kinesin"/>
    <property type="match status" value="1"/>
</dbReference>
<organism evidence="15 16">
    <name type="scientific">Synchytrium endobioticum</name>
    <dbReference type="NCBI Taxonomy" id="286115"/>
    <lineage>
        <taxon>Eukaryota</taxon>
        <taxon>Fungi</taxon>
        <taxon>Fungi incertae sedis</taxon>
        <taxon>Chytridiomycota</taxon>
        <taxon>Chytridiomycota incertae sedis</taxon>
        <taxon>Chytridiomycetes</taxon>
        <taxon>Synchytriales</taxon>
        <taxon>Synchytriaceae</taxon>
        <taxon>Synchytrium</taxon>
    </lineage>
</organism>
<dbReference type="AlphaFoldDB" id="A0A507CNK9"/>
<feature type="binding site" evidence="10">
    <location>
        <begin position="522"/>
        <end position="529"/>
    </location>
    <ligand>
        <name>ATP</name>
        <dbReference type="ChEBI" id="CHEBI:30616"/>
    </ligand>
</feature>
<evidence type="ECO:0000256" key="13">
    <source>
        <dbReference type="SAM" id="MobiDB-lite"/>
    </source>
</evidence>
<dbReference type="GO" id="GO:0005874">
    <property type="term" value="C:microtubule"/>
    <property type="evidence" value="ECO:0007669"/>
    <property type="project" value="UniProtKB-KW"/>
</dbReference>
<dbReference type="GO" id="GO:0007018">
    <property type="term" value="P:microtubule-based movement"/>
    <property type="evidence" value="ECO:0007669"/>
    <property type="project" value="InterPro"/>
</dbReference>
<evidence type="ECO:0000256" key="7">
    <source>
        <dbReference type="ARBA" id="ARBA00023054"/>
    </source>
</evidence>
<dbReference type="FunFam" id="3.40.850.10:FF:000065">
    <property type="entry name" value="Kinesin-like protein"/>
    <property type="match status" value="1"/>
</dbReference>
<dbReference type="InterPro" id="IPR027417">
    <property type="entry name" value="P-loop_NTPase"/>
</dbReference>
<dbReference type="GO" id="GO:0090307">
    <property type="term" value="P:mitotic spindle assembly"/>
    <property type="evidence" value="ECO:0007669"/>
    <property type="project" value="UniProtKB-ARBA"/>
</dbReference>
<evidence type="ECO:0000256" key="11">
    <source>
        <dbReference type="RuleBase" id="RU000394"/>
    </source>
</evidence>
<evidence type="ECO:0000256" key="3">
    <source>
        <dbReference type="ARBA" id="ARBA00022490"/>
    </source>
</evidence>
<dbReference type="GO" id="GO:0003777">
    <property type="term" value="F:microtubule motor activity"/>
    <property type="evidence" value="ECO:0007669"/>
    <property type="project" value="InterPro"/>
</dbReference>
<dbReference type="OrthoDB" id="3176171at2759"/>
<evidence type="ECO:0000313" key="15">
    <source>
        <dbReference type="EMBL" id="TPX40703.1"/>
    </source>
</evidence>
<dbReference type="InterPro" id="IPR036961">
    <property type="entry name" value="Kinesin_motor_dom_sf"/>
</dbReference>
<evidence type="ECO:0000256" key="6">
    <source>
        <dbReference type="ARBA" id="ARBA00022840"/>
    </source>
</evidence>
<evidence type="ECO:0000256" key="2">
    <source>
        <dbReference type="ARBA" id="ARBA00010899"/>
    </source>
</evidence>
<feature type="compositionally biased region" description="Polar residues" evidence="13">
    <location>
        <begin position="101"/>
        <end position="114"/>
    </location>
</feature>
<feature type="compositionally biased region" description="Polar residues" evidence="13">
    <location>
        <begin position="54"/>
        <end position="65"/>
    </location>
</feature>
<feature type="region of interest" description="Disordered" evidence="13">
    <location>
        <begin position="1"/>
        <end position="241"/>
    </location>
</feature>
<comment type="caution">
    <text evidence="15">The sequence shown here is derived from an EMBL/GenBank/DDBJ whole genome shotgun (WGS) entry which is preliminary data.</text>
</comment>
<dbReference type="PANTHER" id="PTHR47972">
    <property type="entry name" value="KINESIN-LIKE PROTEIN KLP-3"/>
    <property type="match status" value="1"/>
</dbReference>
<sequence>MLAASEAEATENDHHSTEPAGPHSVKAKPPPSASKLKPPSSSRLNGTKVPPFTLPSNLNSMSTSTADDEEASATITRDQSSTTTSTAKGSTAVNDSKKDISSSVTIPTPSATSSLKRKASDDNASNNTNATNPSTAVTARNTRARTEPPGTLLRKPVTSKTTTASRTVTAAKPTVASKGKRAAAPSAGNTLTKNEDAGGDAATSGGEPKKKKRPAWDLKGRLQDLEDEHVASKQEKEESKKALAEVTEKLDESNKRMHELVEFRYTLENKVQVKERENSDMAREISDLKYECQSLKIKHEDELSSLRSRHNREMEDLRASLASTQRNLESTQGDLKVSQQENLQLRATVSSQSAAALSIDSECRMLKLKVETTEDAVRIRGARIADLEKQLADKTAECCKMESKVREEETLRRKLHNTIQELKGNIRVFCRVRPPLDNEVVDKKLEEVMSHISFPESDEKNAIELSQLTENVQGSKPTTKSYPFTFDRVFQPKITQGQVFDEISQLVQSALDGYPVCIFAYGQTGSGKTFTMEGPDHGLEDEKSMGMIPRAVLQIFESAETLEEKGWAYSMEAQFMEIYNETIRDLLAPKHDDNRKHEIKHDNATGRTSVTDMTTVVVNTPRAVQSVLKKASHNRAVGATQCNERSSRSHSVFILKLTGHNSVTDEASEGVLNLIDLAGSERLSASGSTGDRLKETQAINKSLACLGDVIFALANKDQHIPYRNSKLTYLLQNSLGGNSKTLMFVNVSPLSTNFNETLNSLRFATKVNSCQIGTARKQIKMN</sequence>
<feature type="domain" description="Kinesin motor" evidence="14">
    <location>
        <begin position="425"/>
        <end position="770"/>
    </location>
</feature>
<keyword evidence="9" id="KW-0206">Cytoskeleton</keyword>
<comment type="similarity">
    <text evidence="2">Belongs to the TRAFAC class myosin-kinesin ATPase superfamily. Kinesin family. KIN-14 subfamily.</text>
</comment>
<gene>
    <name evidence="15" type="ORF">SeLEV6574_g06469</name>
</gene>
<keyword evidence="3" id="KW-0963">Cytoplasm</keyword>
<dbReference type="PRINTS" id="PR00380">
    <property type="entry name" value="KINESINHEAVY"/>
</dbReference>
<dbReference type="PROSITE" id="PS50067">
    <property type="entry name" value="KINESIN_MOTOR_2"/>
    <property type="match status" value="1"/>
</dbReference>
<dbReference type="GO" id="GO:0008017">
    <property type="term" value="F:microtubule binding"/>
    <property type="evidence" value="ECO:0007669"/>
    <property type="project" value="InterPro"/>
</dbReference>
<dbReference type="SUPFAM" id="SSF52540">
    <property type="entry name" value="P-loop containing nucleoside triphosphate hydrolases"/>
    <property type="match status" value="1"/>
</dbReference>
<protein>
    <recommendedName>
        <fullName evidence="11">Kinesin-like protein</fullName>
    </recommendedName>
</protein>
<evidence type="ECO:0000256" key="8">
    <source>
        <dbReference type="ARBA" id="ARBA00023175"/>
    </source>
</evidence>
<evidence type="ECO:0000256" key="5">
    <source>
        <dbReference type="ARBA" id="ARBA00022741"/>
    </source>
</evidence>
<evidence type="ECO:0000256" key="9">
    <source>
        <dbReference type="ARBA" id="ARBA00023212"/>
    </source>
</evidence>
<feature type="compositionally biased region" description="Basic and acidic residues" evidence="13">
    <location>
        <begin position="214"/>
        <end position="241"/>
    </location>
</feature>
<evidence type="ECO:0000259" key="14">
    <source>
        <dbReference type="PROSITE" id="PS50067"/>
    </source>
</evidence>
<accession>A0A507CNK9</accession>
<feature type="coiled-coil region" evidence="12">
    <location>
        <begin position="307"/>
        <end position="341"/>
    </location>
</feature>
<dbReference type="InterPro" id="IPR001752">
    <property type="entry name" value="Kinesin_motor_dom"/>
</dbReference>
<dbReference type="PROSITE" id="PS00411">
    <property type="entry name" value="KINESIN_MOTOR_1"/>
    <property type="match status" value="1"/>
</dbReference>
<evidence type="ECO:0000256" key="12">
    <source>
        <dbReference type="SAM" id="Coils"/>
    </source>
</evidence>
<comment type="subcellular location">
    <subcellularLocation>
        <location evidence="1">Cytoplasm</location>
        <location evidence="1">Cytoskeleton</location>
    </subcellularLocation>
</comment>
<name>A0A507CNK9_9FUNG</name>
<keyword evidence="7 12" id="KW-0175">Coiled coil</keyword>
<evidence type="ECO:0000256" key="4">
    <source>
        <dbReference type="ARBA" id="ARBA00022701"/>
    </source>
</evidence>
<feature type="compositionally biased region" description="Low complexity" evidence="13">
    <location>
        <begin position="122"/>
        <end position="141"/>
    </location>
</feature>
<proteinExistence type="inferred from homology"/>
<evidence type="ECO:0000256" key="1">
    <source>
        <dbReference type="ARBA" id="ARBA00004245"/>
    </source>
</evidence>
<dbReference type="GO" id="GO:0005524">
    <property type="term" value="F:ATP binding"/>
    <property type="evidence" value="ECO:0007669"/>
    <property type="project" value="UniProtKB-UniRule"/>
</dbReference>
<keyword evidence="5 10" id="KW-0547">Nucleotide-binding</keyword>
<feature type="compositionally biased region" description="Low complexity" evidence="13">
    <location>
        <begin position="158"/>
        <end position="172"/>
    </location>
</feature>
<dbReference type="InterPro" id="IPR027640">
    <property type="entry name" value="Kinesin-like_fam"/>
</dbReference>
<dbReference type="VEuPathDB" id="FungiDB:SeMB42_g07380"/>
<dbReference type="Gene3D" id="3.40.850.10">
    <property type="entry name" value="Kinesin motor domain"/>
    <property type="match status" value="1"/>
</dbReference>
<dbReference type="EMBL" id="QEAM01000368">
    <property type="protein sequence ID" value="TPX40703.1"/>
    <property type="molecule type" value="Genomic_DNA"/>
</dbReference>
<keyword evidence="4 11" id="KW-0493">Microtubule</keyword>
<dbReference type="SMART" id="SM00129">
    <property type="entry name" value="KISc"/>
    <property type="match status" value="1"/>
</dbReference>
<keyword evidence="6 10" id="KW-0067">ATP-binding</keyword>
<evidence type="ECO:0000256" key="10">
    <source>
        <dbReference type="PROSITE-ProRule" id="PRU00283"/>
    </source>
</evidence>
<feature type="compositionally biased region" description="Low complexity" evidence="13">
    <location>
        <begin position="33"/>
        <end position="42"/>
    </location>
</feature>
<keyword evidence="8 10" id="KW-0505">Motor protein</keyword>
<reference evidence="15 16" key="1">
    <citation type="journal article" date="2019" name="Sci. Rep.">
        <title>Comparative genomics of chytrid fungi reveal insights into the obligate biotrophic and pathogenic lifestyle of Synchytrium endobioticum.</title>
        <authorList>
            <person name="van de Vossenberg B.T.L.H."/>
            <person name="Warris S."/>
            <person name="Nguyen H.D.T."/>
            <person name="van Gent-Pelzer M.P.E."/>
            <person name="Joly D.L."/>
            <person name="van de Geest H.C."/>
            <person name="Bonants P.J.M."/>
            <person name="Smith D.S."/>
            <person name="Levesque C.A."/>
            <person name="van der Lee T.A.J."/>
        </authorList>
    </citation>
    <scope>NUCLEOTIDE SEQUENCE [LARGE SCALE GENOMIC DNA]</scope>
    <source>
        <strain evidence="15 16">LEV6574</strain>
    </source>
</reference>